<evidence type="ECO:0000256" key="3">
    <source>
        <dbReference type="ARBA" id="ARBA00025724"/>
    </source>
</evidence>
<feature type="compositionally biased region" description="Polar residues" evidence="4">
    <location>
        <begin position="22"/>
        <end position="39"/>
    </location>
</feature>
<reference evidence="6" key="2">
    <citation type="submission" date="2023-05" db="EMBL/GenBank/DDBJ databases">
        <authorList>
            <person name="Schelkunov M.I."/>
        </authorList>
    </citation>
    <scope>NUCLEOTIDE SEQUENCE</scope>
    <source>
        <strain evidence="6">Hsosn_3</strain>
        <tissue evidence="6">Leaf</tissue>
    </source>
</reference>
<gene>
    <name evidence="6" type="ORF">POM88_054661</name>
</gene>
<comment type="caution">
    <text evidence="6">The sequence shown here is derived from an EMBL/GenBank/DDBJ whole genome shotgun (WGS) entry which is preliminary data.</text>
</comment>
<proteinExistence type="inferred from homology"/>
<dbReference type="PANTHER" id="PTHR21297">
    <property type="entry name" value="DNA-DIRECTED RNA POLYMERASE II"/>
    <property type="match status" value="1"/>
</dbReference>
<protein>
    <submittedName>
        <fullName evidence="6">DNA-directed RNA polymerases IV and V subunit 4</fullName>
    </submittedName>
</protein>
<dbReference type="Proteomes" id="UP001237642">
    <property type="component" value="Unassembled WGS sequence"/>
</dbReference>
<dbReference type="AlphaFoldDB" id="A0AAD8LUL8"/>
<evidence type="ECO:0000256" key="4">
    <source>
        <dbReference type="SAM" id="MobiDB-lite"/>
    </source>
</evidence>
<dbReference type="SMART" id="SM00657">
    <property type="entry name" value="RPOL4c"/>
    <property type="match status" value="1"/>
</dbReference>
<dbReference type="GO" id="GO:0000166">
    <property type="term" value="F:nucleotide binding"/>
    <property type="evidence" value="ECO:0007669"/>
    <property type="project" value="InterPro"/>
</dbReference>
<dbReference type="EMBL" id="JAUIZM010000065">
    <property type="protein sequence ID" value="KAK1350626.1"/>
    <property type="molecule type" value="Genomic_DNA"/>
</dbReference>
<dbReference type="InterPro" id="IPR006590">
    <property type="entry name" value="RNA_pol_Rpb4/RPC9_core"/>
</dbReference>
<accession>A0AAD8LUL8</accession>
<comment type="subcellular location">
    <subcellularLocation>
        <location evidence="1">Nucleus</location>
    </subcellularLocation>
</comment>
<sequence length="215" mass="23096">MGDKAGKGFSLPRARKSALKTPLSSGLNNGSAKSKQGVNVQFEADLNFSPRYGGKGDTPINNGKGGKGDKVGNGGKSPEKKTLPPAQLRVEKDLPENVTVLMDCEAAQILEAIQEQMVILSEDPTIKIPTSFDKGLQHAKRGSDNYTSPQSVKEILQRLKNHGVADSEACMIANIYPESADEVFSLVPSLKGKKNKLREPLKSALGELARLRRSA</sequence>
<evidence type="ECO:0000256" key="1">
    <source>
        <dbReference type="ARBA" id="ARBA00004123"/>
    </source>
</evidence>
<dbReference type="GO" id="GO:0006352">
    <property type="term" value="P:DNA-templated transcription initiation"/>
    <property type="evidence" value="ECO:0007669"/>
    <property type="project" value="InterPro"/>
</dbReference>
<feature type="domain" description="RNA polymerase Rpb4/RPC9 core" evidence="5">
    <location>
        <begin position="93"/>
        <end position="215"/>
    </location>
</feature>
<dbReference type="Gene3D" id="1.20.1250.40">
    <property type="match status" value="1"/>
</dbReference>
<dbReference type="GO" id="GO:0005634">
    <property type="term" value="C:nucleus"/>
    <property type="evidence" value="ECO:0007669"/>
    <property type="project" value="UniProtKB-SubCell"/>
</dbReference>
<keyword evidence="6" id="KW-0240">DNA-directed RNA polymerase</keyword>
<evidence type="ECO:0000313" key="7">
    <source>
        <dbReference type="Proteomes" id="UP001237642"/>
    </source>
</evidence>
<keyword evidence="2" id="KW-0539">Nucleus</keyword>
<evidence type="ECO:0000256" key="2">
    <source>
        <dbReference type="ARBA" id="ARBA00023242"/>
    </source>
</evidence>
<dbReference type="InterPro" id="IPR005574">
    <property type="entry name" value="Rpb4/RPC9"/>
</dbReference>
<evidence type="ECO:0000259" key="5">
    <source>
        <dbReference type="SMART" id="SM00657"/>
    </source>
</evidence>
<dbReference type="InterPro" id="IPR010997">
    <property type="entry name" value="HRDC-like_sf"/>
</dbReference>
<dbReference type="Pfam" id="PF03874">
    <property type="entry name" value="RNA_pol_Rpb4"/>
    <property type="match status" value="1"/>
</dbReference>
<keyword evidence="7" id="KW-1185">Reference proteome</keyword>
<reference evidence="6" key="1">
    <citation type="submission" date="2023-02" db="EMBL/GenBank/DDBJ databases">
        <title>Genome of toxic invasive species Heracleum sosnowskyi carries increased number of genes despite the absence of recent whole-genome duplications.</title>
        <authorList>
            <person name="Schelkunov M."/>
            <person name="Shtratnikova V."/>
            <person name="Makarenko M."/>
            <person name="Klepikova A."/>
            <person name="Omelchenko D."/>
            <person name="Novikova G."/>
            <person name="Obukhova E."/>
            <person name="Bogdanov V."/>
            <person name="Penin A."/>
            <person name="Logacheva M."/>
        </authorList>
    </citation>
    <scope>NUCLEOTIDE SEQUENCE</scope>
    <source>
        <strain evidence="6">Hsosn_3</strain>
        <tissue evidence="6">Leaf</tissue>
    </source>
</reference>
<dbReference type="SUPFAM" id="SSF47819">
    <property type="entry name" value="HRDC-like"/>
    <property type="match status" value="1"/>
</dbReference>
<dbReference type="InterPro" id="IPR038324">
    <property type="entry name" value="Rpb4/RPC9_sf"/>
</dbReference>
<name>A0AAD8LUL8_9APIA</name>
<comment type="similarity">
    <text evidence="3">Belongs to the eukaryotic RPB4 RNA polymerase subunit family.</text>
</comment>
<feature type="region of interest" description="Disordered" evidence="4">
    <location>
        <begin position="1"/>
        <end position="88"/>
    </location>
</feature>
<organism evidence="6 7">
    <name type="scientific">Heracleum sosnowskyi</name>
    <dbReference type="NCBI Taxonomy" id="360622"/>
    <lineage>
        <taxon>Eukaryota</taxon>
        <taxon>Viridiplantae</taxon>
        <taxon>Streptophyta</taxon>
        <taxon>Embryophyta</taxon>
        <taxon>Tracheophyta</taxon>
        <taxon>Spermatophyta</taxon>
        <taxon>Magnoliopsida</taxon>
        <taxon>eudicotyledons</taxon>
        <taxon>Gunneridae</taxon>
        <taxon>Pentapetalae</taxon>
        <taxon>asterids</taxon>
        <taxon>campanulids</taxon>
        <taxon>Apiales</taxon>
        <taxon>Apiaceae</taxon>
        <taxon>Apioideae</taxon>
        <taxon>apioid superclade</taxon>
        <taxon>Tordylieae</taxon>
        <taxon>Tordyliinae</taxon>
        <taxon>Heracleum</taxon>
    </lineage>
</organism>
<dbReference type="GO" id="GO:0000428">
    <property type="term" value="C:DNA-directed RNA polymerase complex"/>
    <property type="evidence" value="ECO:0007669"/>
    <property type="project" value="UniProtKB-KW"/>
</dbReference>
<keyword evidence="6" id="KW-0804">Transcription</keyword>
<evidence type="ECO:0000313" key="6">
    <source>
        <dbReference type="EMBL" id="KAK1350626.1"/>
    </source>
</evidence>
<dbReference type="InterPro" id="IPR045222">
    <property type="entry name" value="Rpb4-like"/>
</dbReference>